<organism evidence="7 8">
    <name type="scientific">Chryseobacterium taihuense</name>
    <dbReference type="NCBI Taxonomy" id="1141221"/>
    <lineage>
        <taxon>Bacteria</taxon>
        <taxon>Pseudomonadati</taxon>
        <taxon>Bacteroidota</taxon>
        <taxon>Flavobacteriia</taxon>
        <taxon>Flavobacteriales</taxon>
        <taxon>Weeksellaceae</taxon>
        <taxon>Chryseobacterium group</taxon>
        <taxon>Chryseobacterium</taxon>
    </lineage>
</organism>
<evidence type="ECO:0000256" key="4">
    <source>
        <dbReference type="ARBA" id="ARBA00022840"/>
    </source>
</evidence>
<dbReference type="GO" id="GO:0016874">
    <property type="term" value="F:ligase activity"/>
    <property type="evidence" value="ECO:0007669"/>
    <property type="project" value="UniProtKB-KW"/>
</dbReference>
<dbReference type="SUPFAM" id="SSF56059">
    <property type="entry name" value="Glutathione synthetase ATP-binding domain-like"/>
    <property type="match status" value="1"/>
</dbReference>
<gene>
    <name evidence="7" type="primary">gsp</name>
    <name evidence="7" type="ORF">NCTC12078_03269</name>
</gene>
<proteinExistence type="predicted"/>
<evidence type="ECO:0000313" key="7">
    <source>
        <dbReference type="EMBL" id="VFB05208.1"/>
    </source>
</evidence>
<dbReference type="GO" id="GO:0005524">
    <property type="term" value="F:ATP binding"/>
    <property type="evidence" value="ECO:0007669"/>
    <property type="project" value="UniProtKB-KW"/>
</dbReference>
<dbReference type="Pfam" id="PF03738">
    <property type="entry name" value="GSP_synth"/>
    <property type="match status" value="1"/>
</dbReference>
<accession>A0A4U8WQE4</accession>
<dbReference type="SUPFAM" id="SSF52440">
    <property type="entry name" value="PreATP-grasp domain"/>
    <property type="match status" value="1"/>
</dbReference>
<evidence type="ECO:0000256" key="1">
    <source>
        <dbReference type="ARBA" id="ARBA00022598"/>
    </source>
</evidence>
<reference evidence="7 8" key="1">
    <citation type="submission" date="2019-02" db="EMBL/GenBank/DDBJ databases">
        <authorList>
            <consortium name="Pathogen Informatics"/>
        </authorList>
    </citation>
    <scope>NUCLEOTIDE SEQUENCE [LARGE SCALE GENOMIC DNA]</scope>
    <source>
        <strain evidence="7 8">3012STDY6944375</strain>
    </source>
</reference>
<dbReference type="InterPro" id="IPR016185">
    <property type="entry name" value="PreATP-grasp_dom_sf"/>
</dbReference>
<dbReference type="EMBL" id="LR215974">
    <property type="protein sequence ID" value="VFB05208.1"/>
    <property type="molecule type" value="Genomic_DNA"/>
</dbReference>
<evidence type="ECO:0000313" key="8">
    <source>
        <dbReference type="Proteomes" id="UP000290013"/>
    </source>
</evidence>
<evidence type="ECO:0000259" key="6">
    <source>
        <dbReference type="Pfam" id="PF03738"/>
    </source>
</evidence>
<evidence type="ECO:0000256" key="5">
    <source>
        <dbReference type="ARBA" id="ARBA00022842"/>
    </source>
</evidence>
<dbReference type="Proteomes" id="UP000290013">
    <property type="component" value="Chromosome"/>
</dbReference>
<feature type="domain" description="Glutathionylspermidine synthase pre-ATP-grasp-like" evidence="6">
    <location>
        <begin position="35"/>
        <end position="390"/>
    </location>
</feature>
<dbReference type="KEGG" id="ctai:NCTC12078_03269"/>
<dbReference type="InterPro" id="IPR005494">
    <property type="entry name" value="GSPS_pre-ATP-grasp-like_dom"/>
</dbReference>
<evidence type="ECO:0000256" key="3">
    <source>
        <dbReference type="ARBA" id="ARBA00022741"/>
    </source>
</evidence>
<name>A0A4U8WQE4_9FLAO</name>
<sequence length="391" mass="46341">MEQENLSDLMEDNRFQEIKKIRKKDMPIQLQWFADEDYLFEEVLGLHTSEISKFTFIAQEAYSVFEKATDKIIQDRNLHLLDIPQFFHEIIEKTWNHRKKHPLLYGRFDINGGIDERNAKVIEFNADTCSTLPETILWQKLQLEQIKSPMGQLNKLERDLEITLSDLKKNIPYEKPYFLASSFGHKEDRLNCDMILNAAYKAGYDVFYTDLEKVTFSDEGIFFEIGGEFQPVDVWFKMIPWDWMFSEEPELAKLLIEIIEKDLAIILNPPYTAIWQNKLFLNYITQHFPNNFIAETYDSPAFLAGKDYVEKPVYGRMGENVRIAHRNLQSEGDFAGQKKIYQRYYPLDKDRENYYYQAGVFYTFQPSAINFRAENREIITNNCEFVSHYII</sequence>
<keyword evidence="3" id="KW-0547">Nucleotide-binding</keyword>
<protein>
    <submittedName>
        <fullName evidence="7">Bifunctional glutathionylspermidine synthetase/amidase</fullName>
    </submittedName>
</protein>
<dbReference type="RefSeq" id="WP_130915200.1">
    <property type="nucleotide sequence ID" value="NZ_LR215974.1"/>
</dbReference>
<keyword evidence="5" id="KW-0460">Magnesium</keyword>
<dbReference type="GO" id="GO:0046872">
    <property type="term" value="F:metal ion binding"/>
    <property type="evidence" value="ECO:0007669"/>
    <property type="project" value="UniProtKB-KW"/>
</dbReference>
<keyword evidence="2" id="KW-0479">Metal-binding</keyword>
<evidence type="ECO:0000256" key="2">
    <source>
        <dbReference type="ARBA" id="ARBA00022723"/>
    </source>
</evidence>
<keyword evidence="4" id="KW-0067">ATP-binding</keyword>
<dbReference type="AlphaFoldDB" id="A0A4U8WQE4"/>
<keyword evidence="1" id="KW-0436">Ligase</keyword>
<dbReference type="Gene3D" id="3.30.1490.330">
    <property type="match status" value="1"/>
</dbReference>